<sequence length="179" mass="20478">MKTLAIYGGSRKNGNSEQLTKELLKGTSYSSIHLSDYHIKPIVDQRHDSNGFDAVDDDYSLVLEQVRAHELLVFTTPLYWYGMSGLMKNFVDRWSQSFRDTSINFKMEMATKRAFVVIVGDDEPQKKALPLAQQFQYIFDFMNMPLVGYLIGNGRKPGDIQNDLNTLENAATWRGKLLE</sequence>
<dbReference type="InterPro" id="IPR029039">
    <property type="entry name" value="Flavoprotein-like_sf"/>
</dbReference>
<evidence type="ECO:0000313" key="5">
    <source>
        <dbReference type="Proteomes" id="UP000654345"/>
    </source>
</evidence>
<dbReference type="InterPro" id="IPR051796">
    <property type="entry name" value="ISF_SsuE-like"/>
</dbReference>
<evidence type="ECO:0000256" key="2">
    <source>
        <dbReference type="ARBA" id="ARBA00022643"/>
    </source>
</evidence>
<evidence type="ECO:0000259" key="3">
    <source>
        <dbReference type="Pfam" id="PF03358"/>
    </source>
</evidence>
<keyword evidence="2" id="KW-0288">FMN</keyword>
<keyword evidence="1" id="KW-0285">Flavoprotein</keyword>
<dbReference type="InterPro" id="IPR005025">
    <property type="entry name" value="FMN_Rdtase-like_dom"/>
</dbReference>
<evidence type="ECO:0000256" key="1">
    <source>
        <dbReference type="ARBA" id="ARBA00022630"/>
    </source>
</evidence>
<evidence type="ECO:0000313" key="4">
    <source>
        <dbReference type="EMBL" id="GHO53009.1"/>
    </source>
</evidence>
<organism evidence="4 5">
    <name type="scientific">Ktedonobacter robiniae</name>
    <dbReference type="NCBI Taxonomy" id="2778365"/>
    <lineage>
        <taxon>Bacteria</taxon>
        <taxon>Bacillati</taxon>
        <taxon>Chloroflexota</taxon>
        <taxon>Ktedonobacteria</taxon>
        <taxon>Ktedonobacterales</taxon>
        <taxon>Ktedonobacteraceae</taxon>
        <taxon>Ktedonobacter</taxon>
    </lineage>
</organism>
<name>A0ABQ3UJV3_9CHLR</name>
<dbReference type="PANTHER" id="PTHR43278">
    <property type="entry name" value="NAD(P)H-DEPENDENT FMN-CONTAINING OXIDOREDUCTASE YWQN-RELATED"/>
    <property type="match status" value="1"/>
</dbReference>
<feature type="domain" description="NADPH-dependent FMN reductase-like" evidence="3">
    <location>
        <begin position="1"/>
        <end position="146"/>
    </location>
</feature>
<dbReference type="RefSeq" id="WP_201369859.1">
    <property type="nucleotide sequence ID" value="NZ_BNJG01000001.1"/>
</dbReference>
<dbReference type="PANTHER" id="PTHR43278:SF4">
    <property type="entry name" value="NAD(P)H-DEPENDENT FMN-CONTAINING OXIDOREDUCTASE YWQN-RELATED"/>
    <property type="match status" value="1"/>
</dbReference>
<gene>
    <name evidence="4" type="ORF">KSB_14840</name>
</gene>
<dbReference type="Proteomes" id="UP000654345">
    <property type="component" value="Unassembled WGS sequence"/>
</dbReference>
<keyword evidence="5" id="KW-1185">Reference proteome</keyword>
<accession>A0ABQ3UJV3</accession>
<proteinExistence type="predicted"/>
<reference evidence="4 5" key="1">
    <citation type="journal article" date="2021" name="Int. J. Syst. Evol. Microbiol.">
        <title>Reticulibacter mediterranei gen. nov., sp. nov., within the new family Reticulibacteraceae fam. nov., and Ktedonospora formicarum gen. nov., sp. nov., Ktedonobacter robiniae sp. nov., Dictyobacter formicarum sp. nov. and Dictyobacter arantiisoli sp. nov., belonging to the class Ktedonobacteria.</title>
        <authorList>
            <person name="Yabe S."/>
            <person name="Zheng Y."/>
            <person name="Wang C.M."/>
            <person name="Sakai Y."/>
            <person name="Abe K."/>
            <person name="Yokota A."/>
            <person name="Donadio S."/>
            <person name="Cavaletti L."/>
            <person name="Monciardini P."/>
        </authorList>
    </citation>
    <scope>NUCLEOTIDE SEQUENCE [LARGE SCALE GENOMIC DNA]</scope>
    <source>
        <strain evidence="4 5">SOSP1-30</strain>
    </source>
</reference>
<dbReference type="Pfam" id="PF03358">
    <property type="entry name" value="FMN_red"/>
    <property type="match status" value="1"/>
</dbReference>
<dbReference type="Gene3D" id="3.40.50.360">
    <property type="match status" value="1"/>
</dbReference>
<dbReference type="EMBL" id="BNJG01000001">
    <property type="protein sequence ID" value="GHO53009.1"/>
    <property type="molecule type" value="Genomic_DNA"/>
</dbReference>
<dbReference type="SUPFAM" id="SSF52218">
    <property type="entry name" value="Flavoproteins"/>
    <property type="match status" value="1"/>
</dbReference>
<protein>
    <submittedName>
        <fullName evidence="4">NAD(P)H-dependent oxidoreductase</fullName>
    </submittedName>
</protein>
<comment type="caution">
    <text evidence="4">The sequence shown here is derived from an EMBL/GenBank/DDBJ whole genome shotgun (WGS) entry which is preliminary data.</text>
</comment>